<dbReference type="AlphaFoldDB" id="A0A136J7A5"/>
<accession>A0A136J7A5</accession>
<proteinExistence type="predicted"/>
<protein>
    <submittedName>
        <fullName evidence="2">Uncharacterized protein</fullName>
    </submittedName>
</protein>
<dbReference type="EMBL" id="KQ964248">
    <property type="protein sequence ID" value="KXJ93071.1"/>
    <property type="molecule type" value="Genomic_DNA"/>
</dbReference>
<dbReference type="InParanoid" id="A0A136J7A5"/>
<evidence type="ECO:0000313" key="3">
    <source>
        <dbReference type="Proteomes" id="UP000070501"/>
    </source>
</evidence>
<keyword evidence="3" id="KW-1185">Reference proteome</keyword>
<name>A0A136J7A5_9PEZI</name>
<dbReference type="Proteomes" id="UP000070501">
    <property type="component" value="Unassembled WGS sequence"/>
</dbReference>
<evidence type="ECO:0000313" key="2">
    <source>
        <dbReference type="EMBL" id="KXJ93071.1"/>
    </source>
</evidence>
<reference evidence="3" key="1">
    <citation type="submission" date="2016-02" db="EMBL/GenBank/DDBJ databases">
        <title>Draft genome sequence of Microdochium bolleyi, a fungal endophyte of beachgrass.</title>
        <authorList>
            <consortium name="DOE Joint Genome Institute"/>
            <person name="David A.S."/>
            <person name="May G."/>
            <person name="Haridas S."/>
            <person name="Lim J."/>
            <person name="Wang M."/>
            <person name="Labutti K."/>
            <person name="Lipzen A."/>
            <person name="Barry K."/>
            <person name="Grigoriev I.V."/>
        </authorList>
    </citation>
    <scope>NUCLEOTIDE SEQUENCE [LARGE SCALE GENOMIC DNA]</scope>
    <source>
        <strain evidence="3">J235TASD1</strain>
    </source>
</reference>
<gene>
    <name evidence="2" type="ORF">Micbo1qcDRAFT_160991</name>
</gene>
<feature type="region of interest" description="Disordered" evidence="1">
    <location>
        <begin position="1"/>
        <end position="22"/>
    </location>
</feature>
<evidence type="ECO:0000256" key="1">
    <source>
        <dbReference type="SAM" id="MobiDB-lite"/>
    </source>
</evidence>
<organism evidence="2 3">
    <name type="scientific">Microdochium bolleyi</name>
    <dbReference type="NCBI Taxonomy" id="196109"/>
    <lineage>
        <taxon>Eukaryota</taxon>
        <taxon>Fungi</taxon>
        <taxon>Dikarya</taxon>
        <taxon>Ascomycota</taxon>
        <taxon>Pezizomycotina</taxon>
        <taxon>Sordariomycetes</taxon>
        <taxon>Xylariomycetidae</taxon>
        <taxon>Xylariales</taxon>
        <taxon>Microdochiaceae</taxon>
        <taxon>Microdochium</taxon>
    </lineage>
</organism>
<sequence length="136" mass="14736">MRTSRRTQTYSGRVLNRSGSLGPPPRSLAPLTLALFSTCFALACLSGTNPVLHRPHPPSIGLLGLATRQRSASQLDPPELVTLRVFHQPQHSFTLLHTAVLIVRIASFTTRTRLAFSISQESLLFSSFSPACATPG</sequence>
<feature type="compositionally biased region" description="Polar residues" evidence="1">
    <location>
        <begin position="1"/>
        <end position="11"/>
    </location>
</feature>